<dbReference type="InterPro" id="IPR036259">
    <property type="entry name" value="MFS_trans_sf"/>
</dbReference>
<sequence length="518" mass="55887">MTRASKPARKVRLPNFLAYGSNDVLGAGSMAVISGWVLIFYTQFCGLSAGEAATIFAVARVLDAFASPMIGYISDNFGGTWLGRRFGRRRFFILAAIPLLPSFGLMWLPGQDFWFYLVTYVLFELVYAMEIIPFETLAAEMASDYGTKARFAGWRILFGQASAILAGFLPLWLINALGRDSADTFFYMGLIFAGLFMVTAGMLYLFSWERHMPGGVPAPVRARGAAGPLEALKALYRNLFSTMRIRAFRLHLGMYLGGYISQDVFNAAFTFFVIFALAGSTAFASELLGTMYIVQFVAVILAINLALRTAPSHAYQIAAASFAAGALTLVGLWALGLEAGSQAIWAPIVLAGLGRGALNYIPWATYNYMADVDEIVTGTRREGSFAGVMTFVRKATQAVAVAGVGFIMQAGGFVSGAEVQSHGAILTITLLLGVGTVGMLVFGVLVSLRFRLSPATHATLMAEIEHLRAGARTPSSAEAGAVVEDLSGWRYEQLWGRNPIVVRETQAAASVSLARSER</sequence>
<feature type="transmembrane region" description="Helical" evidence="2">
    <location>
        <begin position="290"/>
        <end position="307"/>
    </location>
</feature>
<keyword evidence="4" id="KW-1185">Reference proteome</keyword>
<feature type="transmembrane region" description="Helical" evidence="2">
    <location>
        <begin position="398"/>
        <end position="417"/>
    </location>
</feature>
<dbReference type="EMBL" id="JALHLF010000029">
    <property type="protein sequence ID" value="MCJ2182924.1"/>
    <property type="molecule type" value="Genomic_DNA"/>
</dbReference>
<reference evidence="3" key="1">
    <citation type="submission" date="2022-03" db="EMBL/GenBank/DDBJ databases">
        <title>Identification of a novel bacterium isolated from mangrove sediments.</title>
        <authorList>
            <person name="Pan X."/>
        </authorList>
    </citation>
    <scope>NUCLEOTIDE SEQUENCE</scope>
    <source>
        <strain evidence="3">B1949</strain>
    </source>
</reference>
<feature type="transmembrane region" description="Helical" evidence="2">
    <location>
        <begin position="342"/>
        <end position="361"/>
    </location>
</feature>
<gene>
    <name evidence="3" type="ORF">MTR62_09500</name>
</gene>
<comment type="similarity">
    <text evidence="1">Belongs to the sodium:galactoside symporter (TC 2.A.2) family.</text>
</comment>
<feature type="transmembrane region" description="Helical" evidence="2">
    <location>
        <begin position="185"/>
        <end position="206"/>
    </location>
</feature>
<dbReference type="PANTHER" id="PTHR11328">
    <property type="entry name" value="MAJOR FACILITATOR SUPERFAMILY DOMAIN-CONTAINING PROTEIN"/>
    <property type="match status" value="1"/>
</dbReference>
<feature type="transmembrane region" description="Helical" evidence="2">
    <location>
        <begin position="264"/>
        <end position="284"/>
    </location>
</feature>
<keyword evidence="2" id="KW-0812">Transmembrane</keyword>
<accession>A0ABT0BDP7</accession>
<dbReference type="PANTHER" id="PTHR11328:SF24">
    <property type="entry name" value="MAJOR FACILITATOR SUPERFAMILY (MFS) PROFILE DOMAIN-CONTAINING PROTEIN"/>
    <property type="match status" value="1"/>
</dbReference>
<organism evidence="3 4">
    <name type="scientific">Novosphingobium organovorum</name>
    <dbReference type="NCBI Taxonomy" id="2930092"/>
    <lineage>
        <taxon>Bacteria</taxon>
        <taxon>Pseudomonadati</taxon>
        <taxon>Pseudomonadota</taxon>
        <taxon>Alphaproteobacteria</taxon>
        <taxon>Sphingomonadales</taxon>
        <taxon>Sphingomonadaceae</taxon>
        <taxon>Novosphingobium</taxon>
    </lineage>
</organism>
<dbReference type="SUPFAM" id="SSF103473">
    <property type="entry name" value="MFS general substrate transporter"/>
    <property type="match status" value="1"/>
</dbReference>
<evidence type="ECO:0000313" key="4">
    <source>
        <dbReference type="Proteomes" id="UP001162881"/>
    </source>
</evidence>
<keyword evidence="2" id="KW-1133">Transmembrane helix</keyword>
<feature type="transmembrane region" description="Helical" evidence="2">
    <location>
        <begin position="91"/>
        <end position="108"/>
    </location>
</feature>
<evidence type="ECO:0000256" key="1">
    <source>
        <dbReference type="ARBA" id="ARBA00009617"/>
    </source>
</evidence>
<dbReference type="Proteomes" id="UP001162881">
    <property type="component" value="Unassembled WGS sequence"/>
</dbReference>
<feature type="transmembrane region" description="Helical" evidence="2">
    <location>
        <begin position="114"/>
        <end position="132"/>
    </location>
</feature>
<dbReference type="Gene3D" id="1.20.1250.20">
    <property type="entry name" value="MFS general substrate transporter like domains"/>
    <property type="match status" value="1"/>
</dbReference>
<comment type="caution">
    <text evidence="3">The sequence shown here is derived from an EMBL/GenBank/DDBJ whole genome shotgun (WGS) entry which is preliminary data.</text>
</comment>
<evidence type="ECO:0000256" key="2">
    <source>
        <dbReference type="SAM" id="Phobius"/>
    </source>
</evidence>
<keyword evidence="2" id="KW-0472">Membrane</keyword>
<name>A0ABT0BDP7_9SPHN</name>
<evidence type="ECO:0000313" key="3">
    <source>
        <dbReference type="EMBL" id="MCJ2182924.1"/>
    </source>
</evidence>
<protein>
    <submittedName>
        <fullName evidence="3">MFS transporter</fullName>
    </submittedName>
</protein>
<feature type="transmembrane region" description="Helical" evidence="2">
    <location>
        <begin position="152"/>
        <end position="173"/>
    </location>
</feature>
<dbReference type="Pfam" id="PF13347">
    <property type="entry name" value="MFS_2"/>
    <property type="match status" value="1"/>
</dbReference>
<feature type="transmembrane region" description="Helical" evidence="2">
    <location>
        <begin position="423"/>
        <end position="448"/>
    </location>
</feature>
<proteinExistence type="inferred from homology"/>
<dbReference type="InterPro" id="IPR039672">
    <property type="entry name" value="MFS_2"/>
</dbReference>
<feature type="transmembrane region" description="Helical" evidence="2">
    <location>
        <begin position="314"/>
        <end position="336"/>
    </location>
</feature>